<feature type="region of interest" description="Disordered" evidence="4">
    <location>
        <begin position="567"/>
        <end position="591"/>
    </location>
</feature>
<dbReference type="Pfam" id="PF12796">
    <property type="entry name" value="Ank_2"/>
    <property type="match status" value="1"/>
</dbReference>
<feature type="repeat" description="ANK" evidence="3">
    <location>
        <begin position="410"/>
        <end position="442"/>
    </location>
</feature>
<organism evidence="5 6">
    <name type="scientific">Fusarium agapanthi</name>
    <dbReference type="NCBI Taxonomy" id="1803897"/>
    <lineage>
        <taxon>Eukaryota</taxon>
        <taxon>Fungi</taxon>
        <taxon>Dikarya</taxon>
        <taxon>Ascomycota</taxon>
        <taxon>Pezizomycotina</taxon>
        <taxon>Sordariomycetes</taxon>
        <taxon>Hypocreomycetidae</taxon>
        <taxon>Hypocreales</taxon>
        <taxon>Nectriaceae</taxon>
        <taxon>Fusarium</taxon>
        <taxon>Fusarium fujikuroi species complex</taxon>
    </lineage>
</organism>
<name>A0A9P5E5A4_9HYPO</name>
<feature type="repeat" description="ANK" evidence="3">
    <location>
        <begin position="206"/>
        <end position="238"/>
    </location>
</feature>
<dbReference type="Gene3D" id="1.25.40.20">
    <property type="entry name" value="Ankyrin repeat-containing domain"/>
    <property type="match status" value="2"/>
</dbReference>
<dbReference type="InterPro" id="IPR036770">
    <property type="entry name" value="Ankyrin_rpt-contain_sf"/>
</dbReference>
<evidence type="ECO:0000256" key="2">
    <source>
        <dbReference type="ARBA" id="ARBA00023043"/>
    </source>
</evidence>
<proteinExistence type="predicted"/>
<protein>
    <recommendedName>
        <fullName evidence="7">Ankyrin</fullName>
    </recommendedName>
</protein>
<dbReference type="PANTHER" id="PTHR24198:SF165">
    <property type="entry name" value="ANKYRIN REPEAT-CONTAINING PROTEIN-RELATED"/>
    <property type="match status" value="1"/>
</dbReference>
<evidence type="ECO:0008006" key="7">
    <source>
        <dbReference type="Google" id="ProtNLM"/>
    </source>
</evidence>
<dbReference type="PROSITE" id="PS50088">
    <property type="entry name" value="ANK_REPEAT"/>
    <property type="match status" value="2"/>
</dbReference>
<dbReference type="EMBL" id="LUFC02000602">
    <property type="protein sequence ID" value="KAF4495831.1"/>
    <property type="molecule type" value="Genomic_DNA"/>
</dbReference>
<dbReference type="Pfam" id="PF00023">
    <property type="entry name" value="Ank"/>
    <property type="match status" value="1"/>
</dbReference>
<dbReference type="SMART" id="SM00248">
    <property type="entry name" value="ANK"/>
    <property type="match status" value="6"/>
</dbReference>
<dbReference type="Proteomes" id="UP000737391">
    <property type="component" value="Unassembled WGS sequence"/>
</dbReference>
<feature type="compositionally biased region" description="Polar residues" evidence="4">
    <location>
        <begin position="569"/>
        <end position="578"/>
    </location>
</feature>
<evidence type="ECO:0000313" key="6">
    <source>
        <dbReference type="Proteomes" id="UP000737391"/>
    </source>
</evidence>
<gene>
    <name evidence="5" type="ORF">FAGAP_8016</name>
</gene>
<comment type="caution">
    <text evidence="5">The sequence shown here is derived from an EMBL/GenBank/DDBJ whole genome shotgun (WGS) entry which is preliminary data.</text>
</comment>
<dbReference type="SUPFAM" id="SSF48403">
    <property type="entry name" value="Ankyrin repeat"/>
    <property type="match status" value="1"/>
</dbReference>
<evidence type="ECO:0000313" key="5">
    <source>
        <dbReference type="EMBL" id="KAF4495831.1"/>
    </source>
</evidence>
<keyword evidence="1" id="KW-0677">Repeat</keyword>
<feature type="non-terminal residue" evidence="5">
    <location>
        <position position="1"/>
    </location>
</feature>
<dbReference type="PANTHER" id="PTHR24198">
    <property type="entry name" value="ANKYRIN REPEAT AND PROTEIN KINASE DOMAIN-CONTAINING PROTEIN"/>
    <property type="match status" value="1"/>
</dbReference>
<evidence type="ECO:0000256" key="4">
    <source>
        <dbReference type="SAM" id="MobiDB-lite"/>
    </source>
</evidence>
<keyword evidence="2 3" id="KW-0040">ANK repeat</keyword>
<evidence type="ECO:0000256" key="3">
    <source>
        <dbReference type="PROSITE-ProRule" id="PRU00023"/>
    </source>
</evidence>
<dbReference type="PROSITE" id="PS50297">
    <property type="entry name" value="ANK_REP_REGION"/>
    <property type="match status" value="1"/>
</dbReference>
<keyword evidence="6" id="KW-1185">Reference proteome</keyword>
<reference evidence="5" key="1">
    <citation type="submission" date="2020-01" db="EMBL/GenBank/DDBJ databases">
        <title>Identification and distribution of gene clusters putatively required for synthesis of sphingolipid metabolism inhibitors in phylogenetically diverse species of the filamentous fungus Fusarium.</title>
        <authorList>
            <person name="Kim H.-S."/>
            <person name="Busman M."/>
            <person name="Brown D.W."/>
            <person name="Divon H."/>
            <person name="Uhlig S."/>
            <person name="Proctor R.H."/>
        </authorList>
    </citation>
    <scope>NUCLEOTIDE SEQUENCE</scope>
    <source>
        <strain evidence="5">NRRL 31653</strain>
    </source>
</reference>
<evidence type="ECO:0000256" key="1">
    <source>
        <dbReference type="ARBA" id="ARBA00022737"/>
    </source>
</evidence>
<dbReference type="OrthoDB" id="194358at2759"/>
<dbReference type="AlphaFoldDB" id="A0A9P5E5A4"/>
<sequence length="615" mass="68080">FELKLEKIYEVLEGDPQGGYKQISSVQKLTEFVEPTERLALAFERAIDEDDYESMVQLIDKGCSVDVPLPSRPGLSALLVALDNGNFAMGEWLLRVGASALQADCNDGSGKSVMELTADLPSLNRLLPELFLKYLRQGGDLRFGCEFPFYAAIDGENMRGLEILLEEAEKHLHYIGSPQAFKDVLNRLFPMDFNCENGCKAWTYRAETTALHIAAWDGNKEVVSLLVDRGADIDAADSNGWTPLMFSQDVGTAKYLLSLGASIAAVCRLGSLPSFINWFGDNLFDEAHPVSFSKLPKELFTVSDPPRFSAKCEALQLTPETLNNLHQLNHDLTSEDEAGRSMIHYILGEEDLVDWVLDREQDLSGTTPFPWHLEWCEFSGLALLTSSFERLRQRMPADLFCKVLNLEPSRGWSPLCHAAALNRVDIVANCLEMGADINFEGSCFGSAIMNASACGSLDAVKLLARNGASLTYMGNGGFTSCFLVAGTEAVREWLLCGRFMDQKRLAAENDVDCVQEKVPWGGYTEAKVLLYGRRARWLEESTLDYAKRLSKMRRSWQGKVVQLHVEEMGSTSDIDSNTGSGGDAESDRNRSFLTRIKGVRLSDSYSESDSESGSG</sequence>
<dbReference type="InterPro" id="IPR002110">
    <property type="entry name" value="Ankyrin_rpt"/>
</dbReference>
<accession>A0A9P5E5A4</accession>